<reference evidence="5" key="1">
    <citation type="submission" date="2016-06" db="UniProtKB">
        <authorList>
            <consortium name="WormBaseParasite"/>
        </authorList>
    </citation>
    <scope>IDENTIFICATION</scope>
</reference>
<dbReference type="InterPro" id="IPR022683">
    <property type="entry name" value="Calpain_III"/>
</dbReference>
<comment type="similarity">
    <text evidence="1">Belongs to the peptidase C2 family.</text>
</comment>
<dbReference type="WBParaSite" id="SSLN_0001191301-mRNA-1">
    <property type="protein sequence ID" value="SSLN_0001191301-mRNA-1"/>
    <property type="gene ID" value="SSLN_0001191301"/>
</dbReference>
<sequence length="89" mass="10110">MRTQSKARSPVFSNTREVCGRHKLPPGTYVIIPSTFEPNLEAKFLLRIFSEKAYTARWVGCFVVCGTRRQAVCEPLRMRSSLDCLAISE</sequence>
<evidence type="ECO:0000313" key="5">
    <source>
        <dbReference type="WBParaSite" id="SSLN_0001191301-mRNA-1"/>
    </source>
</evidence>
<gene>
    <name evidence="3" type="ORF">SSLN_LOCUS11470</name>
</gene>
<evidence type="ECO:0000313" key="4">
    <source>
        <dbReference type="Proteomes" id="UP000275846"/>
    </source>
</evidence>
<keyword evidence="4" id="KW-1185">Reference proteome</keyword>
<evidence type="ECO:0000313" key="3">
    <source>
        <dbReference type="EMBL" id="VDL97855.1"/>
    </source>
</evidence>
<name>A0A183T4S2_SCHSO</name>
<reference evidence="3 4" key="2">
    <citation type="submission" date="2018-11" db="EMBL/GenBank/DDBJ databases">
        <authorList>
            <consortium name="Pathogen Informatics"/>
        </authorList>
    </citation>
    <scope>NUCLEOTIDE SEQUENCE [LARGE SCALE GENOMIC DNA]</scope>
    <source>
        <strain evidence="3 4">NST_G2</strain>
    </source>
</reference>
<dbReference type="EMBL" id="UYSU01036558">
    <property type="protein sequence ID" value="VDL97855.1"/>
    <property type="molecule type" value="Genomic_DNA"/>
</dbReference>
<dbReference type="GO" id="GO:0005737">
    <property type="term" value="C:cytoplasm"/>
    <property type="evidence" value="ECO:0007669"/>
    <property type="project" value="TreeGrafter"/>
</dbReference>
<dbReference type="OrthoDB" id="424753at2759"/>
<organism evidence="5">
    <name type="scientific">Schistocephalus solidus</name>
    <name type="common">Tapeworm</name>
    <dbReference type="NCBI Taxonomy" id="70667"/>
    <lineage>
        <taxon>Eukaryota</taxon>
        <taxon>Metazoa</taxon>
        <taxon>Spiralia</taxon>
        <taxon>Lophotrochozoa</taxon>
        <taxon>Platyhelminthes</taxon>
        <taxon>Cestoda</taxon>
        <taxon>Eucestoda</taxon>
        <taxon>Diphyllobothriidea</taxon>
        <taxon>Diphyllobothriidae</taxon>
        <taxon>Schistocephalus</taxon>
    </lineage>
</organism>
<evidence type="ECO:0000259" key="2">
    <source>
        <dbReference type="SMART" id="SM00720"/>
    </source>
</evidence>
<dbReference type="STRING" id="70667.A0A183T4S2"/>
<dbReference type="InterPro" id="IPR022682">
    <property type="entry name" value="Calpain_domain_III"/>
</dbReference>
<proteinExistence type="inferred from homology"/>
<evidence type="ECO:0000256" key="1">
    <source>
        <dbReference type="ARBA" id="ARBA00007623"/>
    </source>
</evidence>
<dbReference type="SMART" id="SM00720">
    <property type="entry name" value="calpain_III"/>
    <property type="match status" value="1"/>
</dbReference>
<dbReference type="PANTHER" id="PTHR10183">
    <property type="entry name" value="CALPAIN"/>
    <property type="match status" value="1"/>
</dbReference>
<dbReference type="InterPro" id="IPR036213">
    <property type="entry name" value="Calpain_III_sf"/>
</dbReference>
<dbReference type="GO" id="GO:0004198">
    <property type="term" value="F:calcium-dependent cysteine-type endopeptidase activity"/>
    <property type="evidence" value="ECO:0007669"/>
    <property type="project" value="InterPro"/>
</dbReference>
<dbReference type="AlphaFoldDB" id="A0A183T4S2"/>
<protein>
    <submittedName>
        <fullName evidence="5">Calpain_III domain-containing protein</fullName>
    </submittedName>
</protein>
<dbReference type="Gene3D" id="2.60.120.380">
    <property type="match status" value="1"/>
</dbReference>
<accession>A0A183T4S2</accession>
<feature type="domain" description="Peptidase C2 calpain" evidence="2">
    <location>
        <begin position="2"/>
        <end position="57"/>
    </location>
</feature>
<dbReference type="Pfam" id="PF01067">
    <property type="entry name" value="Calpain_III"/>
    <property type="match status" value="1"/>
</dbReference>
<dbReference type="SUPFAM" id="SSF49758">
    <property type="entry name" value="Calpain large subunit, middle domain (domain III)"/>
    <property type="match status" value="1"/>
</dbReference>
<dbReference type="Proteomes" id="UP000275846">
    <property type="component" value="Unassembled WGS sequence"/>
</dbReference>
<dbReference type="InterPro" id="IPR022684">
    <property type="entry name" value="Calpain_cysteine_protease"/>
</dbReference>
<dbReference type="PANTHER" id="PTHR10183:SF433">
    <property type="entry name" value="CALPAIN-A-RELATED"/>
    <property type="match status" value="1"/>
</dbReference>
<dbReference type="GO" id="GO:0006508">
    <property type="term" value="P:proteolysis"/>
    <property type="evidence" value="ECO:0007669"/>
    <property type="project" value="InterPro"/>
</dbReference>